<name>X1C2D9_9ZZZZ</name>
<dbReference type="AlphaFoldDB" id="X1C2D9"/>
<reference evidence="1" key="1">
    <citation type="journal article" date="2014" name="Front. Microbiol.">
        <title>High frequency of phylogenetically diverse reductive dehalogenase-homologous genes in deep subseafloor sedimentary metagenomes.</title>
        <authorList>
            <person name="Kawai M."/>
            <person name="Futagami T."/>
            <person name="Toyoda A."/>
            <person name="Takaki Y."/>
            <person name="Nishi S."/>
            <person name="Hori S."/>
            <person name="Arai W."/>
            <person name="Tsubouchi T."/>
            <person name="Morono Y."/>
            <person name="Uchiyama I."/>
            <person name="Ito T."/>
            <person name="Fujiyama A."/>
            <person name="Inagaki F."/>
            <person name="Takami H."/>
        </authorList>
    </citation>
    <scope>NUCLEOTIDE SEQUENCE</scope>
    <source>
        <strain evidence="1">Expedition CK06-06</strain>
    </source>
</reference>
<gene>
    <name evidence="1" type="ORF">S01H4_26774</name>
</gene>
<dbReference type="EMBL" id="BART01012962">
    <property type="protein sequence ID" value="GAG87507.1"/>
    <property type="molecule type" value="Genomic_DNA"/>
</dbReference>
<accession>X1C2D9</accession>
<comment type="caution">
    <text evidence="1">The sequence shown here is derived from an EMBL/GenBank/DDBJ whole genome shotgun (WGS) entry which is preliminary data.</text>
</comment>
<proteinExistence type="predicted"/>
<protein>
    <submittedName>
        <fullName evidence="1">Uncharacterized protein</fullName>
    </submittedName>
</protein>
<sequence>DETKYTCFEGASKLAWKFSDPFKQRIRVHTRREDT</sequence>
<feature type="non-terminal residue" evidence="1">
    <location>
        <position position="1"/>
    </location>
</feature>
<organism evidence="1">
    <name type="scientific">marine sediment metagenome</name>
    <dbReference type="NCBI Taxonomy" id="412755"/>
    <lineage>
        <taxon>unclassified sequences</taxon>
        <taxon>metagenomes</taxon>
        <taxon>ecological metagenomes</taxon>
    </lineage>
</organism>
<evidence type="ECO:0000313" key="1">
    <source>
        <dbReference type="EMBL" id="GAG87507.1"/>
    </source>
</evidence>